<comment type="similarity">
    <text evidence="1">Belongs to the eukaryotic initiation factor 4G family.</text>
</comment>
<dbReference type="InterPro" id="IPR016024">
    <property type="entry name" value="ARM-type_fold"/>
</dbReference>
<evidence type="ECO:0000313" key="7">
    <source>
        <dbReference type="Proteomes" id="UP001438707"/>
    </source>
</evidence>
<organism evidence="6 7">
    <name type="scientific">Apatococcus lobatus</name>
    <dbReference type="NCBI Taxonomy" id="904363"/>
    <lineage>
        <taxon>Eukaryota</taxon>
        <taxon>Viridiplantae</taxon>
        <taxon>Chlorophyta</taxon>
        <taxon>core chlorophytes</taxon>
        <taxon>Trebouxiophyceae</taxon>
        <taxon>Chlorellales</taxon>
        <taxon>Chlorellaceae</taxon>
        <taxon>Apatococcus</taxon>
    </lineage>
</organism>
<evidence type="ECO:0000259" key="5">
    <source>
        <dbReference type="PROSITE" id="PS51366"/>
    </source>
</evidence>
<dbReference type="Pfam" id="PF02847">
    <property type="entry name" value="MA3"/>
    <property type="match status" value="1"/>
</dbReference>
<protein>
    <recommendedName>
        <fullName evidence="5">MI domain-containing protein</fullName>
    </recommendedName>
</protein>
<feature type="region of interest" description="Disordered" evidence="4">
    <location>
        <begin position="533"/>
        <end position="591"/>
    </location>
</feature>
<feature type="compositionally biased region" description="Gly residues" evidence="4">
    <location>
        <begin position="15"/>
        <end position="31"/>
    </location>
</feature>
<reference evidence="6 7" key="1">
    <citation type="journal article" date="2024" name="Nat. Commun.">
        <title>Phylogenomics reveals the evolutionary origins of lichenization in chlorophyte algae.</title>
        <authorList>
            <person name="Puginier C."/>
            <person name="Libourel C."/>
            <person name="Otte J."/>
            <person name="Skaloud P."/>
            <person name="Haon M."/>
            <person name="Grisel S."/>
            <person name="Petersen M."/>
            <person name="Berrin J.G."/>
            <person name="Delaux P.M."/>
            <person name="Dal Grande F."/>
            <person name="Keller J."/>
        </authorList>
    </citation>
    <scope>NUCLEOTIDE SEQUENCE [LARGE SCALE GENOMIC DNA]</scope>
    <source>
        <strain evidence="6 7">SAG 2145</strain>
    </source>
</reference>
<keyword evidence="3" id="KW-0648">Protein biosynthesis</keyword>
<keyword evidence="7" id="KW-1185">Reference proteome</keyword>
<dbReference type="Pfam" id="PF02854">
    <property type="entry name" value="MIF4G"/>
    <property type="match status" value="1"/>
</dbReference>
<dbReference type="PANTHER" id="PTHR23253:SF53">
    <property type="entry name" value="EUKARYOTIC TRANSLATION INITIATION FACTOR ISOFORM 4G-1"/>
    <property type="match status" value="1"/>
</dbReference>
<evidence type="ECO:0000256" key="2">
    <source>
        <dbReference type="ARBA" id="ARBA00022540"/>
    </source>
</evidence>
<comment type="caution">
    <text evidence="6">The sequence shown here is derived from an EMBL/GenBank/DDBJ whole genome shotgun (WGS) entry which is preliminary data.</text>
</comment>
<name>A0AAW1SGJ8_9CHLO</name>
<dbReference type="SUPFAM" id="SSF48371">
    <property type="entry name" value="ARM repeat"/>
    <property type="match status" value="2"/>
</dbReference>
<feature type="compositionally biased region" description="Low complexity" evidence="4">
    <location>
        <begin position="558"/>
        <end position="573"/>
    </location>
</feature>
<accession>A0AAW1SGJ8</accession>
<evidence type="ECO:0000256" key="3">
    <source>
        <dbReference type="ARBA" id="ARBA00022917"/>
    </source>
</evidence>
<evidence type="ECO:0000313" key="6">
    <source>
        <dbReference type="EMBL" id="KAK9844813.1"/>
    </source>
</evidence>
<dbReference type="PANTHER" id="PTHR23253">
    <property type="entry name" value="EUKARYOTIC TRANSLATION INITIATION FACTOR 4 GAMMA"/>
    <property type="match status" value="1"/>
</dbReference>
<sequence length="774" mass="84164">METDELSLRPMSFRPGGGKNPFSGFGKGAGQGVRKETSALTILEPVKKKHPSEIIKYSREQLLRQDQGPGDIPDALKSFPELQHDPNNPEEIQAQLDVLQVVTPAGMEPDDRDWRAKQPAAAAAPAEASTVTGAAAAGGEGRWLQETGGQAGGKAREPPRMAPTGAAVPASDGQQAQSGTAPTQPPQAAQSAGPAPKIQRAADIGQKAWAPGASTEASTATAKALKAVKGVLNKLTPEKFDRLVAQLLDNVISAEILHGTISLVFENAVAQPTFVGLYAMLCEQLSKQLPEFPAPEGEARPISFQRILLNTCQEEFEGAANARAAVDKVAPEEKEEMQRRAKMRTLGNIRLIGELFRKKIVRNRIVHMCILELIGANKNEPPHEEQVEAVCEMLTITGKDLESDKKELDGYFATLDRWSKSPKLPSRTRFMVRDVLDLRRSRWVPRREALQAKKLEEIHAEAHAELGMLPPTLMPMLEALPAIAQSKKEDVELFPSFEGADDDDGLDFLRQPVANGGMKREASYSALMGEYKRPPKAEPKAKPVEKPAAAPAPPAPQPSTSAPAEAPARGAAADKLTDEEREERAQSTYNEYLTSNDLAEAVTCIRELNSAGAGSGLIKTGIDHIINALKTREHQMLITLLVALPKQSVISQPDFLQGLHSFTDQLEDLSLDIPKASPLLGNLVGEAIRQDAITLSHLQELSQPIEDTSCRRDFVAHALNHIQEKESKETLQKLIADSSLKIDELLKADPKFDPKDMPDAKAFLSQRGLSYELL</sequence>
<keyword evidence="2" id="KW-0396">Initiation factor</keyword>
<feature type="compositionally biased region" description="Basic and acidic residues" evidence="4">
    <location>
        <begin position="575"/>
        <end position="585"/>
    </location>
</feature>
<dbReference type="Gene3D" id="1.25.40.180">
    <property type="match status" value="2"/>
</dbReference>
<dbReference type="InterPro" id="IPR003891">
    <property type="entry name" value="Initiation_fac_eIF4g_MI"/>
</dbReference>
<proteinExistence type="inferred from homology"/>
<dbReference type="SMART" id="SM00543">
    <property type="entry name" value="MIF4G"/>
    <property type="match status" value="1"/>
</dbReference>
<feature type="region of interest" description="Disordered" evidence="4">
    <location>
        <begin position="105"/>
        <end position="212"/>
    </location>
</feature>
<dbReference type="AlphaFoldDB" id="A0AAW1SGJ8"/>
<dbReference type="EMBL" id="JALJOS010000001">
    <property type="protein sequence ID" value="KAK9844813.1"/>
    <property type="molecule type" value="Genomic_DNA"/>
</dbReference>
<feature type="region of interest" description="Disordered" evidence="4">
    <location>
        <begin position="1"/>
        <end position="31"/>
    </location>
</feature>
<dbReference type="Proteomes" id="UP001438707">
    <property type="component" value="Unassembled WGS sequence"/>
</dbReference>
<dbReference type="InterPro" id="IPR003890">
    <property type="entry name" value="MIF4G-like_typ-3"/>
</dbReference>
<evidence type="ECO:0000256" key="1">
    <source>
        <dbReference type="ARBA" id="ARBA00005775"/>
    </source>
</evidence>
<dbReference type="GO" id="GO:0003743">
    <property type="term" value="F:translation initiation factor activity"/>
    <property type="evidence" value="ECO:0007669"/>
    <property type="project" value="UniProtKB-KW"/>
</dbReference>
<feature type="compositionally biased region" description="Low complexity" evidence="4">
    <location>
        <begin position="174"/>
        <end position="196"/>
    </location>
</feature>
<dbReference type="GO" id="GO:0003729">
    <property type="term" value="F:mRNA binding"/>
    <property type="evidence" value="ECO:0007669"/>
    <property type="project" value="TreeGrafter"/>
</dbReference>
<gene>
    <name evidence="6" type="ORF">WJX74_007104</name>
</gene>
<dbReference type="PROSITE" id="PS51366">
    <property type="entry name" value="MI"/>
    <property type="match status" value="1"/>
</dbReference>
<dbReference type="SMART" id="SM00544">
    <property type="entry name" value="MA3"/>
    <property type="match status" value="1"/>
</dbReference>
<feature type="compositionally biased region" description="Basic and acidic residues" evidence="4">
    <location>
        <begin position="533"/>
        <end position="545"/>
    </location>
</feature>
<dbReference type="GO" id="GO:0016281">
    <property type="term" value="C:eukaryotic translation initiation factor 4F complex"/>
    <property type="evidence" value="ECO:0007669"/>
    <property type="project" value="TreeGrafter"/>
</dbReference>
<evidence type="ECO:0000256" key="4">
    <source>
        <dbReference type="SAM" id="MobiDB-lite"/>
    </source>
</evidence>
<feature type="compositionally biased region" description="Low complexity" evidence="4">
    <location>
        <begin position="119"/>
        <end position="135"/>
    </location>
</feature>
<feature type="domain" description="MI" evidence="5">
    <location>
        <begin position="580"/>
        <end position="703"/>
    </location>
</feature>